<keyword evidence="2" id="KW-1185">Reference proteome</keyword>
<dbReference type="RefSeq" id="XP_033690972.1">
    <property type="nucleotide sequence ID" value="XM_033826355.1"/>
</dbReference>
<dbReference type="InterPro" id="IPR016181">
    <property type="entry name" value="Acyl_CoA_acyltransferase"/>
</dbReference>
<accession>A0A6A6J0D9</accession>
<dbReference type="EMBL" id="ML987189">
    <property type="protein sequence ID" value="KAF2255968.1"/>
    <property type="molecule type" value="Genomic_DNA"/>
</dbReference>
<dbReference type="SUPFAM" id="SSF55729">
    <property type="entry name" value="Acyl-CoA N-acyltransferases (Nat)"/>
    <property type="match status" value="1"/>
</dbReference>
<gene>
    <name evidence="1" type="ORF">BU26DRAFT_498711</name>
</gene>
<sequence length="134" mass="14976">MGCFFSTPSTGNIIVRRATPRDVHYLPSIEYSAKQLFHIVGLSKLADAPVPPPSLFSLDQQEGKIWVAVSRDSMEPVALVVMGADPTTRSRRVLSVRKFAVDQRHARQGVGRRLRYVECVKKGREGWRDTLVGV</sequence>
<name>A0A6A6J0D9_9PLEO</name>
<evidence type="ECO:0000313" key="1">
    <source>
        <dbReference type="EMBL" id="KAF2255968.1"/>
    </source>
</evidence>
<evidence type="ECO:0000313" key="2">
    <source>
        <dbReference type="Proteomes" id="UP000800094"/>
    </source>
</evidence>
<dbReference type="Gene3D" id="3.40.630.30">
    <property type="match status" value="1"/>
</dbReference>
<evidence type="ECO:0008006" key="3">
    <source>
        <dbReference type="Google" id="ProtNLM"/>
    </source>
</evidence>
<proteinExistence type="predicted"/>
<organism evidence="1 2">
    <name type="scientific">Trematosphaeria pertusa</name>
    <dbReference type="NCBI Taxonomy" id="390896"/>
    <lineage>
        <taxon>Eukaryota</taxon>
        <taxon>Fungi</taxon>
        <taxon>Dikarya</taxon>
        <taxon>Ascomycota</taxon>
        <taxon>Pezizomycotina</taxon>
        <taxon>Dothideomycetes</taxon>
        <taxon>Pleosporomycetidae</taxon>
        <taxon>Pleosporales</taxon>
        <taxon>Massarineae</taxon>
        <taxon>Trematosphaeriaceae</taxon>
        <taxon>Trematosphaeria</taxon>
    </lineage>
</organism>
<dbReference type="AlphaFoldDB" id="A0A6A6J0D9"/>
<dbReference type="Proteomes" id="UP000800094">
    <property type="component" value="Unassembled WGS sequence"/>
</dbReference>
<reference evidence="1" key="1">
    <citation type="journal article" date="2020" name="Stud. Mycol.">
        <title>101 Dothideomycetes genomes: a test case for predicting lifestyles and emergence of pathogens.</title>
        <authorList>
            <person name="Haridas S."/>
            <person name="Albert R."/>
            <person name="Binder M."/>
            <person name="Bloem J."/>
            <person name="Labutti K."/>
            <person name="Salamov A."/>
            <person name="Andreopoulos B."/>
            <person name="Baker S."/>
            <person name="Barry K."/>
            <person name="Bills G."/>
            <person name="Bluhm B."/>
            <person name="Cannon C."/>
            <person name="Castanera R."/>
            <person name="Culley D."/>
            <person name="Daum C."/>
            <person name="Ezra D."/>
            <person name="Gonzalez J."/>
            <person name="Henrissat B."/>
            <person name="Kuo A."/>
            <person name="Liang C."/>
            <person name="Lipzen A."/>
            <person name="Lutzoni F."/>
            <person name="Magnuson J."/>
            <person name="Mondo S."/>
            <person name="Nolan M."/>
            <person name="Ohm R."/>
            <person name="Pangilinan J."/>
            <person name="Park H.-J."/>
            <person name="Ramirez L."/>
            <person name="Alfaro M."/>
            <person name="Sun H."/>
            <person name="Tritt A."/>
            <person name="Yoshinaga Y."/>
            <person name="Zwiers L.-H."/>
            <person name="Turgeon B."/>
            <person name="Goodwin S."/>
            <person name="Spatafora J."/>
            <person name="Crous P."/>
            <person name="Grigoriev I."/>
        </authorList>
    </citation>
    <scope>NUCLEOTIDE SEQUENCE</scope>
    <source>
        <strain evidence="1">CBS 122368</strain>
    </source>
</reference>
<protein>
    <recommendedName>
        <fullName evidence="3">N-acetyltransferase domain-containing protein</fullName>
    </recommendedName>
</protein>
<dbReference type="GeneID" id="54579685"/>